<sequence length="437" mass="51552">MSYLSSALTIDHISTLERCSSYFIKRLILPVKLSAVSFGAHPRYSIPAYFGGQVSANSQHSRSKSKVFPRREGWTRLMESFLPMRRLTRYNGCSSIIRTFLVVFLLVAFIRPLRNALVPMWPKVYREMSTYRVLTMYLEDAFFYVETRPYVGSCSGVHERLLQVRMPRLEEMPVYEMDVWNRHMARVRRSLPPSEFELLDKFKPSMTEQEQRFIMFAMLSATQAMTAFNITHLVRGGSLIGYWRHHGRMPWDEDIDILVDSTQWKLARKVLSCLPDLQLNMDPQHMWKLFHKDAALWKNEKFIRFPYVDLFLYRADEDHVWPLTIWMKMITMKRRHALPPRQGVFEGWPISIPHRPADVLHELYPGRIMADCYSQIFHRRARERVPHKQRIYVPCSMLRGIYPLVVRRLDGGGVVEERMLGSKLLSTFNTTYNGFLE</sequence>
<evidence type="ECO:0000259" key="2">
    <source>
        <dbReference type="Pfam" id="PF04991"/>
    </source>
</evidence>
<evidence type="ECO:0000256" key="1">
    <source>
        <dbReference type="SAM" id="Phobius"/>
    </source>
</evidence>
<keyword evidence="1" id="KW-0472">Membrane</keyword>
<evidence type="ECO:0000313" key="4">
    <source>
        <dbReference type="Proteomes" id="UP000271974"/>
    </source>
</evidence>
<dbReference type="InterPro" id="IPR007074">
    <property type="entry name" value="LicD/FKTN/FKRP_NTP_transf"/>
</dbReference>
<feature type="transmembrane region" description="Helical" evidence="1">
    <location>
        <begin position="95"/>
        <end position="113"/>
    </location>
</feature>
<comment type="caution">
    <text evidence="3">The sequence shown here is derived from an EMBL/GenBank/DDBJ whole genome shotgun (WGS) entry which is preliminary data.</text>
</comment>
<dbReference type="EMBL" id="RQTK01000249">
    <property type="protein sequence ID" value="RUS83299.1"/>
    <property type="molecule type" value="Genomic_DNA"/>
</dbReference>
<dbReference type="PANTHER" id="PTHR43404:SF1">
    <property type="entry name" value="MNN4P"/>
    <property type="match status" value="1"/>
</dbReference>
<gene>
    <name evidence="3" type="ORF">EGW08_008921</name>
</gene>
<organism evidence="3 4">
    <name type="scientific">Elysia chlorotica</name>
    <name type="common">Eastern emerald elysia</name>
    <name type="synonym">Sea slug</name>
    <dbReference type="NCBI Taxonomy" id="188477"/>
    <lineage>
        <taxon>Eukaryota</taxon>
        <taxon>Metazoa</taxon>
        <taxon>Spiralia</taxon>
        <taxon>Lophotrochozoa</taxon>
        <taxon>Mollusca</taxon>
        <taxon>Gastropoda</taxon>
        <taxon>Heterobranchia</taxon>
        <taxon>Euthyneura</taxon>
        <taxon>Panpulmonata</taxon>
        <taxon>Sacoglossa</taxon>
        <taxon>Placobranchoidea</taxon>
        <taxon>Plakobranchidae</taxon>
        <taxon>Elysia</taxon>
    </lineage>
</organism>
<dbReference type="InterPro" id="IPR052942">
    <property type="entry name" value="LPS_cholinephosphotransferase"/>
</dbReference>
<protein>
    <recommendedName>
        <fullName evidence="2">LicD/FKTN/FKRP nucleotidyltransferase domain-containing protein</fullName>
    </recommendedName>
</protein>
<feature type="domain" description="LicD/FKTN/FKRP nucleotidyltransferase" evidence="2">
    <location>
        <begin position="229"/>
        <end position="259"/>
    </location>
</feature>
<dbReference type="GO" id="GO:0009100">
    <property type="term" value="P:glycoprotein metabolic process"/>
    <property type="evidence" value="ECO:0007669"/>
    <property type="project" value="UniProtKB-ARBA"/>
</dbReference>
<name>A0A3S1BGU5_ELYCH</name>
<accession>A0A3S1BGU5</accession>
<dbReference type="OrthoDB" id="419198at2759"/>
<dbReference type="PANTHER" id="PTHR43404">
    <property type="entry name" value="LIPOPOLYSACCHARIDE CHOLINEPHOSPHOTRANSFERASE LICD"/>
    <property type="match status" value="1"/>
</dbReference>
<dbReference type="Pfam" id="PF04991">
    <property type="entry name" value="LicD"/>
    <property type="match status" value="1"/>
</dbReference>
<keyword evidence="1" id="KW-1133">Transmembrane helix</keyword>
<keyword evidence="1" id="KW-0812">Transmembrane</keyword>
<proteinExistence type="predicted"/>
<dbReference type="AlphaFoldDB" id="A0A3S1BGU5"/>
<evidence type="ECO:0000313" key="3">
    <source>
        <dbReference type="EMBL" id="RUS83299.1"/>
    </source>
</evidence>
<keyword evidence="4" id="KW-1185">Reference proteome</keyword>
<reference evidence="3 4" key="1">
    <citation type="submission" date="2019-01" db="EMBL/GenBank/DDBJ databases">
        <title>A draft genome assembly of the solar-powered sea slug Elysia chlorotica.</title>
        <authorList>
            <person name="Cai H."/>
            <person name="Li Q."/>
            <person name="Fang X."/>
            <person name="Li J."/>
            <person name="Curtis N.E."/>
            <person name="Altenburger A."/>
            <person name="Shibata T."/>
            <person name="Feng M."/>
            <person name="Maeda T."/>
            <person name="Schwartz J.A."/>
            <person name="Shigenobu S."/>
            <person name="Lundholm N."/>
            <person name="Nishiyama T."/>
            <person name="Yang H."/>
            <person name="Hasebe M."/>
            <person name="Li S."/>
            <person name="Pierce S.K."/>
            <person name="Wang J."/>
        </authorList>
    </citation>
    <scope>NUCLEOTIDE SEQUENCE [LARGE SCALE GENOMIC DNA]</scope>
    <source>
        <strain evidence="3">EC2010</strain>
        <tissue evidence="3">Whole organism of an adult</tissue>
    </source>
</reference>
<dbReference type="Proteomes" id="UP000271974">
    <property type="component" value="Unassembled WGS sequence"/>
</dbReference>